<proteinExistence type="predicted"/>
<name>A0A0E9QIW0_ANGAN</name>
<sequence>MPSLCPSRRAARRSLSRRTRSSSSTLGFFASDETSSAAL</sequence>
<feature type="region of interest" description="Disordered" evidence="1">
    <location>
        <begin position="1"/>
        <end position="39"/>
    </location>
</feature>
<dbReference type="EMBL" id="GBXM01092312">
    <property type="protein sequence ID" value="JAH16265.1"/>
    <property type="molecule type" value="Transcribed_RNA"/>
</dbReference>
<evidence type="ECO:0000313" key="2">
    <source>
        <dbReference type="EMBL" id="JAH16265.1"/>
    </source>
</evidence>
<protein>
    <submittedName>
        <fullName evidence="2">Uncharacterized protein</fullName>
    </submittedName>
</protein>
<organism evidence="2">
    <name type="scientific">Anguilla anguilla</name>
    <name type="common">European freshwater eel</name>
    <name type="synonym">Muraena anguilla</name>
    <dbReference type="NCBI Taxonomy" id="7936"/>
    <lineage>
        <taxon>Eukaryota</taxon>
        <taxon>Metazoa</taxon>
        <taxon>Chordata</taxon>
        <taxon>Craniata</taxon>
        <taxon>Vertebrata</taxon>
        <taxon>Euteleostomi</taxon>
        <taxon>Actinopterygii</taxon>
        <taxon>Neopterygii</taxon>
        <taxon>Teleostei</taxon>
        <taxon>Anguilliformes</taxon>
        <taxon>Anguillidae</taxon>
        <taxon>Anguilla</taxon>
    </lineage>
</organism>
<accession>A0A0E9QIW0</accession>
<feature type="compositionally biased region" description="Basic residues" evidence="1">
    <location>
        <begin position="9"/>
        <end position="20"/>
    </location>
</feature>
<reference evidence="2" key="1">
    <citation type="submission" date="2014-11" db="EMBL/GenBank/DDBJ databases">
        <authorList>
            <person name="Amaro Gonzalez C."/>
        </authorList>
    </citation>
    <scope>NUCLEOTIDE SEQUENCE</scope>
</reference>
<reference evidence="2" key="2">
    <citation type="journal article" date="2015" name="Fish Shellfish Immunol.">
        <title>Early steps in the European eel (Anguilla anguilla)-Vibrio vulnificus interaction in the gills: Role of the RtxA13 toxin.</title>
        <authorList>
            <person name="Callol A."/>
            <person name="Pajuelo D."/>
            <person name="Ebbesson L."/>
            <person name="Teles M."/>
            <person name="MacKenzie S."/>
            <person name="Amaro C."/>
        </authorList>
    </citation>
    <scope>NUCLEOTIDE SEQUENCE</scope>
</reference>
<evidence type="ECO:0000256" key="1">
    <source>
        <dbReference type="SAM" id="MobiDB-lite"/>
    </source>
</evidence>
<dbReference type="AlphaFoldDB" id="A0A0E9QIW0"/>